<dbReference type="PANTHER" id="PTHR31469:SF4">
    <property type="entry name" value="O-FUCOSYLTRANSFERASE FAMILY PROTEIN"/>
    <property type="match status" value="1"/>
</dbReference>
<dbReference type="PANTHER" id="PTHR31469">
    <property type="entry name" value="OS07G0633600 PROTEIN"/>
    <property type="match status" value="1"/>
</dbReference>
<dbReference type="GO" id="GO:0010277">
    <property type="term" value="F:chlorophyllide a oxygenase activity"/>
    <property type="evidence" value="ECO:0007669"/>
    <property type="project" value="InterPro"/>
</dbReference>
<dbReference type="Pfam" id="PF00355">
    <property type="entry name" value="Rieske"/>
    <property type="match status" value="1"/>
</dbReference>
<reference evidence="11" key="2">
    <citation type="journal article" date="2024" name="Plant">
        <title>Genomic evolution and insights into agronomic trait innovations of Sesamum species.</title>
        <authorList>
            <person name="Miao H."/>
            <person name="Wang L."/>
            <person name="Qu L."/>
            <person name="Liu H."/>
            <person name="Sun Y."/>
            <person name="Le M."/>
            <person name="Wang Q."/>
            <person name="Wei S."/>
            <person name="Zheng Y."/>
            <person name="Lin W."/>
            <person name="Duan Y."/>
            <person name="Cao H."/>
            <person name="Xiong S."/>
            <person name="Wang X."/>
            <person name="Wei L."/>
            <person name="Li C."/>
            <person name="Ma Q."/>
            <person name="Ju M."/>
            <person name="Zhao R."/>
            <person name="Li G."/>
            <person name="Mu C."/>
            <person name="Tian Q."/>
            <person name="Mei H."/>
            <person name="Zhang T."/>
            <person name="Gao T."/>
            <person name="Zhang H."/>
        </authorList>
    </citation>
    <scope>NUCLEOTIDE SEQUENCE</scope>
    <source>
        <strain evidence="11">G02</strain>
    </source>
</reference>
<evidence type="ECO:0000256" key="2">
    <source>
        <dbReference type="ARBA" id="ARBA00022528"/>
    </source>
</evidence>
<dbReference type="GO" id="GO:0005794">
    <property type="term" value="C:Golgi apparatus"/>
    <property type="evidence" value="ECO:0007669"/>
    <property type="project" value="TreeGrafter"/>
</dbReference>
<dbReference type="Gene3D" id="2.102.10.10">
    <property type="entry name" value="Rieske [2Fe-2S] iron-sulphur domain"/>
    <property type="match status" value="1"/>
</dbReference>
<dbReference type="GO" id="GO:0046872">
    <property type="term" value="F:metal ion binding"/>
    <property type="evidence" value="ECO:0007669"/>
    <property type="project" value="UniProtKB-KW"/>
</dbReference>
<dbReference type="GO" id="GO:0051537">
    <property type="term" value="F:2 iron, 2 sulfur cluster binding"/>
    <property type="evidence" value="ECO:0007669"/>
    <property type="project" value="UniProtKB-KW"/>
</dbReference>
<dbReference type="SUPFAM" id="SSF55961">
    <property type="entry name" value="Bet v1-like"/>
    <property type="match status" value="1"/>
</dbReference>
<gene>
    <name evidence="11" type="ORF">Sradi_0320000</name>
</gene>
<evidence type="ECO:0000256" key="1">
    <source>
        <dbReference type="ARBA" id="ARBA00004229"/>
    </source>
</evidence>
<dbReference type="InterPro" id="IPR000719">
    <property type="entry name" value="Prot_kinase_dom"/>
</dbReference>
<dbReference type="SUPFAM" id="SSF56112">
    <property type="entry name" value="Protein kinase-like (PK-like)"/>
    <property type="match status" value="1"/>
</dbReference>
<evidence type="ECO:0000259" key="9">
    <source>
        <dbReference type="PROSITE" id="PS50011"/>
    </source>
</evidence>
<dbReference type="Gene3D" id="1.10.510.10">
    <property type="entry name" value="Transferase(Phosphotransferase) domain 1"/>
    <property type="match status" value="1"/>
</dbReference>
<evidence type="ECO:0000256" key="6">
    <source>
        <dbReference type="ARBA" id="ARBA00022946"/>
    </source>
</evidence>
<dbReference type="Pfam" id="PF07714">
    <property type="entry name" value="PK_Tyr_Ser-Thr"/>
    <property type="match status" value="1"/>
</dbReference>
<dbReference type="InterPro" id="IPR017941">
    <property type="entry name" value="Rieske_2Fe-2S"/>
</dbReference>
<organism evidence="11">
    <name type="scientific">Sesamum radiatum</name>
    <name type="common">Black benniseed</name>
    <dbReference type="NCBI Taxonomy" id="300843"/>
    <lineage>
        <taxon>Eukaryota</taxon>
        <taxon>Viridiplantae</taxon>
        <taxon>Streptophyta</taxon>
        <taxon>Embryophyta</taxon>
        <taxon>Tracheophyta</taxon>
        <taxon>Spermatophyta</taxon>
        <taxon>Magnoliopsida</taxon>
        <taxon>eudicotyledons</taxon>
        <taxon>Gunneridae</taxon>
        <taxon>Pentapetalae</taxon>
        <taxon>asterids</taxon>
        <taxon>lamiids</taxon>
        <taxon>Lamiales</taxon>
        <taxon>Pedaliaceae</taxon>
        <taxon>Sesamum</taxon>
    </lineage>
</organism>
<dbReference type="InterPro" id="IPR055503">
    <property type="entry name" value="DUF7075"/>
</dbReference>
<dbReference type="GO" id="GO:0004672">
    <property type="term" value="F:protein kinase activity"/>
    <property type="evidence" value="ECO:0007669"/>
    <property type="project" value="InterPro"/>
</dbReference>
<proteinExistence type="predicted"/>
<dbReference type="InterPro" id="IPR011009">
    <property type="entry name" value="Kinase-like_dom_sf"/>
</dbReference>
<keyword evidence="2" id="KW-0150">Chloroplast</keyword>
<sequence>MNPHYSVLIRLSFEEIKELTNNFSSQLGTSVFRGVLPNKTPIVAKVLKDVIVSEKEFRVTVSTLSGTHHRNLVSVKGFCFEPANKVLLYEYIPNGSLDKWLFNHQEEHNEQIWQHKLNIALGVARAVAYLHSECQKCITHGNLKLENVLLDENLVPKVTDFGLQDFLMKQAASSSESPSERDIYMLGQMFLQIVTRKREVLGENMQQILDQQESEFQDFHCHFSNCPSTEEPLSPDQEVESEKRDEKFDWYAHWYPVVPLCDLDKRRPHAKKVMGIDMVIWWDRNESEWKVFDDSCPHRLAPLSEGRIDQWGRLQCVYHGWCFGGSGDCKFIPQAPRDGPPIHTSKKACVAVYPSCVQNGILWFWPNTDPQYKNIYSEKKPHYIPELDDPSYNTMICRDIPYGPGNSRLIFASPRNFAVWIERIFPRWIFHIGQNLILDSDLYLLHVEERKLMDVGSINWHKSCYVPTKADALVVSFRRWLNKYGGTRVDWGTKFSGLLPPTPPREQLFDSCSSQTGNGLSCSKIWPCFRGFHMLLGLKMAVAFHLQNVPSWWLKIHFYERNLSVLGDSGLCSNERIESNRSIGQNIIKLISNVCFSVFVFSVLIFTVIAITYQPPDPWETSRALTNVFTQVENATFKADTSVLKTGEDVASAPVAMPDGSLSTITESTIQKSEDELKTNVSLKSGCEDVSVVNCSDPRVLIAIQRFNLRTYRAIAFLDYQTPVNGSKPDECDVAWRFRNKKEKSWRKYRDFRRFRLGFKDDCSYKVIHPGRWHSGINARRPRIQVNPSGNWQKGKLAPPVRDDEINDTIPVLGSDSAFRKGRYLYYSRGGDYCKGMNHYIWSFLCALGEAQYLNRTFVMDLSICLASAYTQSNKDEEGKDFRFYFDFEHLKEVSTIVEEGDFLKDWKRWDKNHKTKIPVRKVASYKVTPMQLRKDKSTIIWRQFDAPEPENYWYRVCEGPAAKYIERPWQALWKSKRLMNIVSAISGSMDWDFDAVHVVRGEKARNKELWPHLDADTSPDALVAKLQGTIAPWRNLYIATNEPFYNFFDKLRSHYKVHLLDDYSYLWGNTSEWYNETTLLNGGRSVEFDGYMRVEVDTEVLYRAKTRVETFYNLTKDCKDGINTC</sequence>
<accession>A0AAW2W7E9</accession>
<dbReference type="Pfam" id="PF23272">
    <property type="entry name" value="DUF7075"/>
    <property type="match status" value="1"/>
</dbReference>
<evidence type="ECO:0000256" key="3">
    <source>
        <dbReference type="ARBA" id="ARBA00022640"/>
    </source>
</evidence>
<dbReference type="EMBL" id="JACGWJ010000002">
    <property type="protein sequence ID" value="KAL0436121.1"/>
    <property type="molecule type" value="Genomic_DNA"/>
</dbReference>
<evidence type="ECO:0000256" key="4">
    <source>
        <dbReference type="ARBA" id="ARBA00022714"/>
    </source>
</evidence>
<evidence type="ECO:0000256" key="8">
    <source>
        <dbReference type="ARBA" id="ARBA00023014"/>
    </source>
</evidence>
<comment type="caution">
    <text evidence="11">The sequence shown here is derived from an EMBL/GenBank/DDBJ whole genome shotgun (WGS) entry which is preliminary data.</text>
</comment>
<evidence type="ECO:0000313" key="11">
    <source>
        <dbReference type="EMBL" id="KAL0436121.1"/>
    </source>
</evidence>
<dbReference type="InterPro" id="IPR013626">
    <property type="entry name" value="PaO"/>
</dbReference>
<dbReference type="AlphaFoldDB" id="A0AAW2W7E9"/>
<keyword evidence="6" id="KW-0809">Transit peptide</keyword>
<evidence type="ECO:0000256" key="5">
    <source>
        <dbReference type="ARBA" id="ARBA00022723"/>
    </source>
</evidence>
<keyword evidence="5" id="KW-0479">Metal-binding</keyword>
<dbReference type="GO" id="GO:0009507">
    <property type="term" value="C:chloroplast"/>
    <property type="evidence" value="ECO:0007669"/>
    <property type="project" value="UniProtKB-SubCell"/>
</dbReference>
<reference evidence="11" key="1">
    <citation type="submission" date="2020-06" db="EMBL/GenBank/DDBJ databases">
        <authorList>
            <person name="Li T."/>
            <person name="Hu X."/>
            <person name="Zhang T."/>
            <person name="Song X."/>
            <person name="Zhang H."/>
            <person name="Dai N."/>
            <person name="Sheng W."/>
            <person name="Hou X."/>
            <person name="Wei L."/>
        </authorList>
    </citation>
    <scope>NUCLEOTIDE SEQUENCE</scope>
    <source>
        <strain evidence="11">G02</strain>
        <tissue evidence="11">Leaf</tissue>
    </source>
</reference>
<dbReference type="PROSITE" id="PS50011">
    <property type="entry name" value="PROTEIN_KINASE_DOM"/>
    <property type="match status" value="1"/>
</dbReference>
<keyword evidence="4" id="KW-0001">2Fe-2S</keyword>
<evidence type="ECO:0000259" key="10">
    <source>
        <dbReference type="PROSITE" id="PS51296"/>
    </source>
</evidence>
<feature type="domain" description="Protein kinase" evidence="9">
    <location>
        <begin position="13"/>
        <end position="383"/>
    </location>
</feature>
<dbReference type="SUPFAM" id="SSF50022">
    <property type="entry name" value="ISP domain"/>
    <property type="match status" value="1"/>
</dbReference>
<keyword evidence="3" id="KW-0934">Plastid</keyword>
<keyword evidence="7" id="KW-0408">Iron</keyword>
<feature type="domain" description="Rieske" evidence="10">
    <location>
        <begin position="255"/>
        <end position="364"/>
    </location>
</feature>
<dbReference type="InterPro" id="IPR036922">
    <property type="entry name" value="Rieske_2Fe-2S_sf"/>
</dbReference>
<dbReference type="Pfam" id="PF23269">
    <property type="entry name" value="DUF7074"/>
    <property type="match status" value="1"/>
</dbReference>
<dbReference type="InterPro" id="IPR055502">
    <property type="entry name" value="DUF7074"/>
</dbReference>
<dbReference type="InterPro" id="IPR001245">
    <property type="entry name" value="Ser-Thr/Tyr_kinase_cat_dom"/>
</dbReference>
<dbReference type="Gene3D" id="3.30.200.20">
    <property type="entry name" value="Phosphorylase Kinase, domain 1"/>
    <property type="match status" value="1"/>
</dbReference>
<name>A0AAW2W7E9_SESRA</name>
<protein>
    <submittedName>
        <fullName evidence="11">Protochlorophyllide-dependent translocon component 52, chloroplastic</fullName>
    </submittedName>
</protein>
<dbReference type="CDD" id="cd03480">
    <property type="entry name" value="Rieske_RO_Alpha_PaO"/>
    <property type="match status" value="1"/>
</dbReference>
<dbReference type="PROSITE" id="PS51296">
    <property type="entry name" value="RIESKE"/>
    <property type="match status" value="1"/>
</dbReference>
<dbReference type="Pfam" id="PF08417">
    <property type="entry name" value="PaO"/>
    <property type="match status" value="1"/>
</dbReference>
<comment type="subcellular location">
    <subcellularLocation>
        <location evidence="1">Plastid</location>
        <location evidence="1">Chloroplast</location>
    </subcellularLocation>
</comment>
<keyword evidence="8" id="KW-0411">Iron-sulfur</keyword>
<dbReference type="GO" id="GO:0005524">
    <property type="term" value="F:ATP binding"/>
    <property type="evidence" value="ECO:0007669"/>
    <property type="project" value="InterPro"/>
</dbReference>
<evidence type="ECO:0000256" key="7">
    <source>
        <dbReference type="ARBA" id="ARBA00023004"/>
    </source>
</evidence>